<dbReference type="PANTHER" id="PTHR46241:SF1">
    <property type="entry name" value="OUTER DYNEIN ARM-DOCKING COMPLEX SUBUNIT 2"/>
    <property type="match status" value="1"/>
</dbReference>
<proteinExistence type="predicted"/>
<dbReference type="Pfam" id="PF00514">
    <property type="entry name" value="Arm"/>
    <property type="match status" value="1"/>
</dbReference>
<dbReference type="Gene3D" id="1.25.10.10">
    <property type="entry name" value="Leucine-rich Repeat Variant"/>
    <property type="match status" value="2"/>
</dbReference>
<dbReference type="PROSITE" id="PS50176">
    <property type="entry name" value="ARM_REPEAT"/>
    <property type="match status" value="1"/>
</dbReference>
<dbReference type="InterPro" id="IPR000225">
    <property type="entry name" value="Armadillo"/>
</dbReference>
<gene>
    <name evidence="2" type="ORF">NEZAVI_LOCUS4631</name>
</gene>
<protein>
    <submittedName>
        <fullName evidence="2">Uncharacterized protein</fullName>
    </submittedName>
</protein>
<name>A0A9P0E531_NEZVI</name>
<dbReference type="SUPFAM" id="SSF48371">
    <property type="entry name" value="ARM repeat"/>
    <property type="match status" value="1"/>
</dbReference>
<accession>A0A9P0E531</accession>
<dbReference type="InterPro" id="IPR011989">
    <property type="entry name" value="ARM-like"/>
</dbReference>
<feature type="repeat" description="ARM" evidence="1">
    <location>
        <begin position="26"/>
        <end position="68"/>
    </location>
</feature>
<reference evidence="2" key="1">
    <citation type="submission" date="2022-01" db="EMBL/GenBank/DDBJ databases">
        <authorList>
            <person name="King R."/>
        </authorList>
    </citation>
    <scope>NUCLEOTIDE SEQUENCE</scope>
</reference>
<keyword evidence="3" id="KW-1185">Reference proteome</keyword>
<evidence type="ECO:0000256" key="1">
    <source>
        <dbReference type="PROSITE-ProRule" id="PRU00259"/>
    </source>
</evidence>
<dbReference type="AlphaFoldDB" id="A0A9P0E531"/>
<evidence type="ECO:0000313" key="3">
    <source>
        <dbReference type="Proteomes" id="UP001152798"/>
    </source>
</evidence>
<dbReference type="PANTHER" id="PTHR46241">
    <property type="entry name" value="ARMADILLO REPEAT-CONTAINING PROTEIN 4 ARMC4"/>
    <property type="match status" value="1"/>
</dbReference>
<organism evidence="2 3">
    <name type="scientific">Nezara viridula</name>
    <name type="common">Southern green stink bug</name>
    <name type="synonym">Cimex viridulus</name>
    <dbReference type="NCBI Taxonomy" id="85310"/>
    <lineage>
        <taxon>Eukaryota</taxon>
        <taxon>Metazoa</taxon>
        <taxon>Ecdysozoa</taxon>
        <taxon>Arthropoda</taxon>
        <taxon>Hexapoda</taxon>
        <taxon>Insecta</taxon>
        <taxon>Pterygota</taxon>
        <taxon>Neoptera</taxon>
        <taxon>Paraneoptera</taxon>
        <taxon>Hemiptera</taxon>
        <taxon>Heteroptera</taxon>
        <taxon>Panheteroptera</taxon>
        <taxon>Pentatomomorpha</taxon>
        <taxon>Pentatomoidea</taxon>
        <taxon>Pentatomidae</taxon>
        <taxon>Pentatominae</taxon>
        <taxon>Nezara</taxon>
    </lineage>
</organism>
<evidence type="ECO:0000313" key="2">
    <source>
        <dbReference type="EMBL" id="CAH1394074.1"/>
    </source>
</evidence>
<dbReference type="OrthoDB" id="1683831at2759"/>
<dbReference type="EMBL" id="OV725078">
    <property type="protein sequence ID" value="CAH1394074.1"/>
    <property type="molecule type" value="Genomic_DNA"/>
</dbReference>
<dbReference type="InterPro" id="IPR016024">
    <property type="entry name" value="ARM-type_fold"/>
</dbReference>
<sequence>MDRGSLQILCELSRNHGVQKEITNLGAVQLLVRLLKGPEPQFQCLAANTIANLAKVSKARKIVRMSGGIPIMVDLLDVPKRLLVTPRISLTEHELKKNYQYDIQHEGMIKDMVHFLSAENAQLKKHCASAIFKCAEDRTTRRLVREQGGLESLVALVKQDSCRSDKALVSAATGAIWKCAMSSENVQRLDELDAIAVLVDLLQFEDEEVRFHCYPLFLRVFPQENKILIL</sequence>
<dbReference type="SMART" id="SM00185">
    <property type="entry name" value="ARM"/>
    <property type="match status" value="3"/>
</dbReference>
<dbReference type="Proteomes" id="UP001152798">
    <property type="component" value="Chromosome 2"/>
</dbReference>